<evidence type="ECO:0000259" key="17">
    <source>
        <dbReference type="Pfam" id="PF00593"/>
    </source>
</evidence>
<evidence type="ECO:0000256" key="2">
    <source>
        <dbReference type="ARBA" id="ARBA00009810"/>
    </source>
</evidence>
<keyword evidence="6 14" id="KW-0812">Transmembrane</keyword>
<evidence type="ECO:0000256" key="7">
    <source>
        <dbReference type="ARBA" id="ARBA00022729"/>
    </source>
</evidence>
<dbReference type="Pfam" id="PF00593">
    <property type="entry name" value="TonB_dep_Rec_b-barrel"/>
    <property type="match status" value="1"/>
</dbReference>
<protein>
    <submittedName>
        <fullName evidence="19">TonB-dependent receptor</fullName>
    </submittedName>
</protein>
<feature type="domain" description="TonB-dependent receptor-like beta-barrel" evidence="17">
    <location>
        <begin position="313"/>
        <end position="783"/>
    </location>
</feature>
<organism evidence="19 20">
    <name type="scientific">Rufibacter sediminis</name>
    <dbReference type="NCBI Taxonomy" id="2762756"/>
    <lineage>
        <taxon>Bacteria</taxon>
        <taxon>Pseudomonadati</taxon>
        <taxon>Bacteroidota</taxon>
        <taxon>Cytophagia</taxon>
        <taxon>Cytophagales</taxon>
        <taxon>Hymenobacteraceae</taxon>
        <taxon>Rufibacter</taxon>
    </lineage>
</organism>
<evidence type="ECO:0000256" key="10">
    <source>
        <dbReference type="ARBA" id="ARBA00023077"/>
    </source>
</evidence>
<keyword evidence="7 16" id="KW-0732">Signal</keyword>
<keyword evidence="8" id="KW-0408">Iron</keyword>
<dbReference type="InterPro" id="IPR008969">
    <property type="entry name" value="CarboxyPept-like_regulatory"/>
</dbReference>
<dbReference type="Gene3D" id="2.60.40.1120">
    <property type="entry name" value="Carboxypeptidase-like, regulatory domain"/>
    <property type="match status" value="1"/>
</dbReference>
<dbReference type="InterPro" id="IPR012910">
    <property type="entry name" value="Plug_dom"/>
</dbReference>
<dbReference type="PANTHER" id="PTHR32552">
    <property type="entry name" value="FERRICHROME IRON RECEPTOR-RELATED"/>
    <property type="match status" value="1"/>
</dbReference>
<dbReference type="Proteomes" id="UP000659698">
    <property type="component" value="Unassembled WGS sequence"/>
</dbReference>
<dbReference type="SUPFAM" id="SSF56935">
    <property type="entry name" value="Porins"/>
    <property type="match status" value="1"/>
</dbReference>
<feature type="signal peptide" evidence="16">
    <location>
        <begin position="1"/>
        <end position="20"/>
    </location>
</feature>
<dbReference type="Pfam" id="PF13715">
    <property type="entry name" value="CarbopepD_reg_2"/>
    <property type="match status" value="1"/>
</dbReference>
<evidence type="ECO:0000256" key="16">
    <source>
        <dbReference type="SAM" id="SignalP"/>
    </source>
</evidence>
<dbReference type="PROSITE" id="PS52016">
    <property type="entry name" value="TONB_DEPENDENT_REC_3"/>
    <property type="match status" value="1"/>
</dbReference>
<comment type="subcellular location">
    <subcellularLocation>
        <location evidence="1 14">Cell outer membrane</location>
        <topology evidence="1 14">Multi-pass membrane protein</topology>
    </subcellularLocation>
</comment>
<dbReference type="InterPro" id="IPR039426">
    <property type="entry name" value="TonB-dep_rcpt-like"/>
</dbReference>
<evidence type="ECO:0000313" key="19">
    <source>
        <dbReference type="EMBL" id="MBC3538804.1"/>
    </source>
</evidence>
<proteinExistence type="inferred from homology"/>
<keyword evidence="4 14" id="KW-1134">Transmembrane beta strand</keyword>
<evidence type="ECO:0000256" key="5">
    <source>
        <dbReference type="ARBA" id="ARBA00022496"/>
    </source>
</evidence>
<evidence type="ECO:0000256" key="6">
    <source>
        <dbReference type="ARBA" id="ARBA00022692"/>
    </source>
</evidence>
<keyword evidence="3 14" id="KW-0813">Transport</keyword>
<evidence type="ECO:0000256" key="4">
    <source>
        <dbReference type="ARBA" id="ARBA00022452"/>
    </source>
</evidence>
<dbReference type="RefSeq" id="WP_186633149.1">
    <property type="nucleotide sequence ID" value="NZ_JACOAF010000008.1"/>
</dbReference>
<reference evidence="19 20" key="1">
    <citation type="journal article" date="2019" name="Int. J. Syst. Evol. Microbiol.">
        <title>Rufibacter sediminis sp. nov., isolated from freshwater lake sediment.</title>
        <authorList>
            <person name="Qu J.H."/>
            <person name="Zhang L.J."/>
            <person name="Fu Y.H."/>
            <person name="Li H.F."/>
        </authorList>
    </citation>
    <scope>NUCLEOTIDE SEQUENCE [LARGE SCALE GENOMIC DNA]</scope>
    <source>
        <strain evidence="19 20">H-1</strain>
    </source>
</reference>
<dbReference type="NCBIfam" id="TIGR01783">
    <property type="entry name" value="TonB-siderophor"/>
    <property type="match status" value="1"/>
</dbReference>
<evidence type="ECO:0000259" key="18">
    <source>
        <dbReference type="Pfam" id="PF07715"/>
    </source>
</evidence>
<evidence type="ECO:0000256" key="8">
    <source>
        <dbReference type="ARBA" id="ARBA00023004"/>
    </source>
</evidence>
<evidence type="ECO:0000256" key="11">
    <source>
        <dbReference type="ARBA" id="ARBA00023136"/>
    </source>
</evidence>
<keyword evidence="9" id="KW-0406">Ion transport</keyword>
<evidence type="ECO:0000256" key="14">
    <source>
        <dbReference type="PROSITE-ProRule" id="PRU01360"/>
    </source>
</evidence>
<dbReference type="Gene3D" id="2.170.130.10">
    <property type="entry name" value="TonB-dependent receptor, plug domain"/>
    <property type="match status" value="1"/>
</dbReference>
<evidence type="ECO:0000256" key="1">
    <source>
        <dbReference type="ARBA" id="ARBA00004571"/>
    </source>
</evidence>
<evidence type="ECO:0000256" key="3">
    <source>
        <dbReference type="ARBA" id="ARBA00022448"/>
    </source>
</evidence>
<dbReference type="EMBL" id="JACOAF010000008">
    <property type="protein sequence ID" value="MBC3538804.1"/>
    <property type="molecule type" value="Genomic_DNA"/>
</dbReference>
<evidence type="ECO:0000256" key="9">
    <source>
        <dbReference type="ARBA" id="ARBA00023065"/>
    </source>
</evidence>
<dbReference type="InterPro" id="IPR000531">
    <property type="entry name" value="Beta-barrel_TonB"/>
</dbReference>
<evidence type="ECO:0000256" key="15">
    <source>
        <dbReference type="RuleBase" id="RU003357"/>
    </source>
</evidence>
<keyword evidence="5" id="KW-0410">Iron transport</keyword>
<dbReference type="InterPro" id="IPR010105">
    <property type="entry name" value="TonB_sidphr_rcpt"/>
</dbReference>
<name>A0ABR6VNN6_9BACT</name>
<comment type="caution">
    <text evidence="19">The sequence shown here is derived from an EMBL/GenBank/DDBJ whole genome shotgun (WGS) entry which is preliminary data.</text>
</comment>
<dbReference type="InterPro" id="IPR036942">
    <property type="entry name" value="Beta-barrel_TonB_sf"/>
</dbReference>
<keyword evidence="10 15" id="KW-0798">TonB box</keyword>
<dbReference type="PANTHER" id="PTHR32552:SF68">
    <property type="entry name" value="FERRICHROME OUTER MEMBRANE TRANSPORTER_PHAGE RECEPTOR"/>
    <property type="match status" value="1"/>
</dbReference>
<evidence type="ECO:0000256" key="13">
    <source>
        <dbReference type="ARBA" id="ARBA00023237"/>
    </source>
</evidence>
<evidence type="ECO:0000313" key="20">
    <source>
        <dbReference type="Proteomes" id="UP000659698"/>
    </source>
</evidence>
<feature type="domain" description="TonB-dependent receptor plug" evidence="18">
    <location>
        <begin position="136"/>
        <end position="229"/>
    </location>
</feature>
<keyword evidence="12 19" id="KW-0675">Receptor</keyword>
<dbReference type="InterPro" id="IPR037066">
    <property type="entry name" value="Plug_dom_sf"/>
</dbReference>
<dbReference type="SUPFAM" id="SSF49464">
    <property type="entry name" value="Carboxypeptidase regulatory domain-like"/>
    <property type="match status" value="1"/>
</dbReference>
<comment type="similarity">
    <text evidence="2 14 15">Belongs to the TonB-dependent receptor family.</text>
</comment>
<keyword evidence="11 14" id="KW-0472">Membrane</keyword>
<accession>A0ABR6VNN6</accession>
<dbReference type="Pfam" id="PF07715">
    <property type="entry name" value="Plug"/>
    <property type="match status" value="1"/>
</dbReference>
<keyword evidence="13 14" id="KW-0998">Cell outer membrane</keyword>
<evidence type="ECO:0000256" key="12">
    <source>
        <dbReference type="ARBA" id="ARBA00023170"/>
    </source>
</evidence>
<gene>
    <name evidence="19" type="ORF">H7U12_03875</name>
</gene>
<feature type="chain" id="PRO_5046697886" evidence="16">
    <location>
        <begin position="21"/>
        <end position="813"/>
    </location>
</feature>
<sequence length="813" mass="90359">MFKKLTLYTFILLFSHVAMAQRHTSTIRGTVTQENGTPLAFATVALVGTSYGTSTNEAGFYELKPLAEGTYQIRISMLGFQTLDKKFQLLSNQELELSFALKPVANQIGQVEVFGEREKQPDKLDAITRLPLKPVDQLQSISVISDRLIEQQGALTVMEAARNVPGVYTYSTYGGVRESISSRGFRGIPTLKNGVRVMTDFRGMGFSTDMQGVESIQVLKGATSVTMGAADDLGGPGGIVNVVTKTPKFENGGKASLRVGSWGLVRPTFDVQGVLNETNTLAFRLNGAYERGGKYRDHMEKESFYINPSLAWRPDAKTSVILEMDYFNNNQTIDAGTVNLSVGNKENKIYDLPTDQFLGFESDLSIVKHTTFAARIKRDLNDQFYLRAAYFRSNYDSDAIRTSLSAVKANPANDINVNQVTIFNRSIGHNQARVDKTSVFQMDLVGVDVETGFLKHTLQAGFDYRTINLTQPIFNTLAIDQINVLDPATITNTLPSATPNFTKTGGTQSFDTRVGLMFQDVIQVTPWARLYGSLRYSTTQTNSPEGSRIERSNYWNPLGGVVFTLKEGLNLFGSYTNSTNPRSASVVDANGNTLGAERIDQIEAGIKSSWLNDRFRANLTLYKINNKDMNLEVFRVDEAGAVVPTGYFTKGGNDERKGVEVELTGRILPNLELVTGYAYIDAQYKEHTTFVPGSSPNNTPKHTFNAWANYSVLVGALRGANIGVGAYYLGKRPYNDWTLEGVQYHNIDPNTAPWYNKAYTTVNAQIGYDFHEHWGVRVLFNNILDEVGFDAYRTSFIDRIQPRNFSGTLTYRF</sequence>
<keyword evidence="20" id="KW-1185">Reference proteome</keyword>
<dbReference type="Gene3D" id="2.40.170.20">
    <property type="entry name" value="TonB-dependent receptor, beta-barrel domain"/>
    <property type="match status" value="1"/>
</dbReference>
<dbReference type="CDD" id="cd01347">
    <property type="entry name" value="ligand_gated_channel"/>
    <property type="match status" value="1"/>
</dbReference>